<dbReference type="PaxDb" id="7159-AAEL013868-PA"/>
<keyword evidence="1" id="KW-0472">Membrane</keyword>
<organism evidence="2 3">
    <name type="scientific">Aedes aegypti</name>
    <name type="common">Yellowfever mosquito</name>
    <name type="synonym">Culex aegypti</name>
    <dbReference type="NCBI Taxonomy" id="7159"/>
    <lineage>
        <taxon>Eukaryota</taxon>
        <taxon>Metazoa</taxon>
        <taxon>Ecdysozoa</taxon>
        <taxon>Arthropoda</taxon>
        <taxon>Hexapoda</taxon>
        <taxon>Insecta</taxon>
        <taxon>Pterygota</taxon>
        <taxon>Neoptera</taxon>
        <taxon>Endopterygota</taxon>
        <taxon>Diptera</taxon>
        <taxon>Nematocera</taxon>
        <taxon>Culicoidea</taxon>
        <taxon>Culicidae</taxon>
        <taxon>Culicinae</taxon>
        <taxon>Aedini</taxon>
        <taxon>Aedes</taxon>
        <taxon>Stegomyia</taxon>
    </lineage>
</organism>
<dbReference type="AlphaFoldDB" id="Q16HY3"/>
<keyword evidence="1" id="KW-0812">Transmembrane</keyword>
<feature type="transmembrane region" description="Helical" evidence="1">
    <location>
        <begin position="77"/>
        <end position="97"/>
    </location>
</feature>
<sequence length="161" mass="17330">MLLTLLRSIGGILLPALIISSFWQLLLITAVGFVPAISEVGTASPLEGPPLLPLTVAVLFLLFRFKIISLIPWDKSVVTLTLLNTFNPLVGLFLGVTMPLEDAPALCCVVSTIKLNLLHFFELPILLMSIGLGISLTLKLPRLSSNVPSSFSIISMVFSSD</sequence>
<name>Q16HY3_AEDAE</name>
<accession>Q16HY3</accession>
<protein>
    <submittedName>
        <fullName evidence="2">AAEL013868-PA</fullName>
    </submittedName>
</protein>
<evidence type="ECO:0000313" key="3">
    <source>
        <dbReference type="Proteomes" id="UP000682892"/>
    </source>
</evidence>
<dbReference type="EMBL" id="CH478130">
    <property type="protein sequence ID" value="EAT33865.1"/>
    <property type="molecule type" value="Genomic_DNA"/>
</dbReference>
<feature type="transmembrane region" description="Helical" evidence="1">
    <location>
        <begin position="12"/>
        <end position="37"/>
    </location>
</feature>
<reference evidence="2" key="1">
    <citation type="submission" date="2005-10" db="EMBL/GenBank/DDBJ databases">
        <authorList>
            <person name="Loftus B.J."/>
            <person name="Nene V.M."/>
            <person name="Hannick L.I."/>
            <person name="Bidwell S."/>
            <person name="Haas B."/>
            <person name="Amedeo P."/>
            <person name="Orvis J."/>
            <person name="Wortman J.R."/>
            <person name="White O.R."/>
            <person name="Salzberg S."/>
            <person name="Shumway M."/>
            <person name="Koo H."/>
            <person name="Zhao Y."/>
            <person name="Holmes M."/>
            <person name="Miller J."/>
            <person name="Schatz M."/>
            <person name="Pop M."/>
            <person name="Pai G."/>
            <person name="Utterback T."/>
            <person name="Rogers Y.-H."/>
            <person name="Kravitz S."/>
            <person name="Fraser C.M."/>
        </authorList>
    </citation>
    <scope>NUCLEOTIDE SEQUENCE</scope>
    <source>
        <strain evidence="2">Liverpool</strain>
    </source>
</reference>
<reference evidence="2" key="3">
    <citation type="submission" date="2012-09" db="EMBL/GenBank/DDBJ databases">
        <authorList>
            <consortium name="VectorBase"/>
        </authorList>
    </citation>
    <scope>NUCLEOTIDE SEQUENCE</scope>
    <source>
        <strain evidence="2">Liverpool</strain>
    </source>
</reference>
<evidence type="ECO:0000313" key="2">
    <source>
        <dbReference type="EMBL" id="EAT33865.1"/>
    </source>
</evidence>
<dbReference type="Proteomes" id="UP000682892">
    <property type="component" value="Unassembled WGS sequence"/>
</dbReference>
<feature type="transmembrane region" description="Helical" evidence="1">
    <location>
        <begin position="117"/>
        <end position="138"/>
    </location>
</feature>
<proteinExistence type="predicted"/>
<dbReference type="HOGENOM" id="CLU_1645112_0_0_1"/>
<feature type="transmembrane region" description="Helical" evidence="1">
    <location>
        <begin position="49"/>
        <end position="65"/>
    </location>
</feature>
<evidence type="ECO:0000256" key="1">
    <source>
        <dbReference type="SAM" id="Phobius"/>
    </source>
</evidence>
<keyword evidence="1" id="KW-1133">Transmembrane helix</keyword>
<gene>
    <name evidence="2" type="ORF">AaeL_AAEL013868</name>
</gene>
<reference evidence="2" key="2">
    <citation type="journal article" date="2007" name="Science">
        <title>Genome sequence of Aedes aegypti, a major arbovirus vector.</title>
        <authorList>
            <person name="Nene V."/>
            <person name="Wortman J.R."/>
            <person name="Lawson D."/>
            <person name="Haas B."/>
            <person name="Kodira C."/>
            <person name="Tu Z.J."/>
            <person name="Loftus B."/>
            <person name="Xi Z."/>
            <person name="Megy K."/>
            <person name="Grabherr M."/>
            <person name="Ren Q."/>
            <person name="Zdobnov E.M."/>
            <person name="Lobo N.F."/>
            <person name="Campbell K.S."/>
            <person name="Brown S.E."/>
            <person name="Bonaldo M.F."/>
            <person name="Zhu J."/>
            <person name="Sinkins S.P."/>
            <person name="Hogenkamp D.G."/>
            <person name="Amedeo P."/>
            <person name="Arensburger P."/>
            <person name="Atkinson P.W."/>
            <person name="Bidwell S."/>
            <person name="Biedler J."/>
            <person name="Birney E."/>
            <person name="Bruggner R.V."/>
            <person name="Costas J."/>
            <person name="Coy M.R."/>
            <person name="Crabtree J."/>
            <person name="Crawford M."/>
            <person name="Debruyn B."/>
            <person name="Decaprio D."/>
            <person name="Eiglmeier K."/>
            <person name="Eisenstadt E."/>
            <person name="El-Dorry H."/>
            <person name="Gelbart W.M."/>
            <person name="Gomes S.L."/>
            <person name="Hammond M."/>
            <person name="Hannick L.I."/>
            <person name="Hogan J.R."/>
            <person name="Holmes M.H."/>
            <person name="Jaffe D."/>
            <person name="Johnston J.S."/>
            <person name="Kennedy R.C."/>
            <person name="Koo H."/>
            <person name="Kravitz S."/>
            <person name="Kriventseva E.V."/>
            <person name="Kulp D."/>
            <person name="Labutti K."/>
            <person name="Lee E."/>
            <person name="Li S."/>
            <person name="Lovin D.D."/>
            <person name="Mao C."/>
            <person name="Mauceli E."/>
            <person name="Menck C.F."/>
            <person name="Miller J.R."/>
            <person name="Montgomery P."/>
            <person name="Mori A."/>
            <person name="Nascimento A.L."/>
            <person name="Naveira H.F."/>
            <person name="Nusbaum C."/>
            <person name="O'leary S."/>
            <person name="Orvis J."/>
            <person name="Pertea M."/>
            <person name="Quesneville H."/>
            <person name="Reidenbach K.R."/>
            <person name="Rogers Y.H."/>
            <person name="Roth C.W."/>
            <person name="Schneider J.R."/>
            <person name="Schatz M."/>
            <person name="Shumway M."/>
            <person name="Stanke M."/>
            <person name="Stinson E.O."/>
            <person name="Tubio J.M."/>
            <person name="Vanzee J.P."/>
            <person name="Verjovski-Almeida S."/>
            <person name="Werner D."/>
            <person name="White O."/>
            <person name="Wyder S."/>
            <person name="Zeng Q."/>
            <person name="Zhao Q."/>
            <person name="Zhao Y."/>
            <person name="Hill C.A."/>
            <person name="Raikhel A.S."/>
            <person name="Soares M.B."/>
            <person name="Knudson D.L."/>
            <person name="Lee N.H."/>
            <person name="Galagan J."/>
            <person name="Salzberg S.L."/>
            <person name="Paulsen I.T."/>
            <person name="Dimopoulos G."/>
            <person name="Collins F.H."/>
            <person name="Birren B."/>
            <person name="Fraser-Liggett C.M."/>
            <person name="Severson D.W."/>
        </authorList>
    </citation>
    <scope>NUCLEOTIDE SEQUENCE [LARGE SCALE GENOMIC DNA]</scope>
    <source>
        <strain evidence="2">Liverpool</strain>
    </source>
</reference>